<dbReference type="PANTHER" id="PTHR46967">
    <property type="entry name" value="INSULIN-LIKE GROWTH FACTOR BINDING PROTEIN,N-TERMINAL"/>
    <property type="match status" value="1"/>
</dbReference>
<feature type="transmembrane region" description="Helical" evidence="1">
    <location>
        <begin position="469"/>
        <end position="493"/>
    </location>
</feature>
<feature type="transmembrane region" description="Helical" evidence="1">
    <location>
        <begin position="633"/>
        <end position="652"/>
    </location>
</feature>
<feature type="transmembrane region" description="Helical" evidence="1">
    <location>
        <begin position="723"/>
        <end position="741"/>
    </location>
</feature>
<comment type="caution">
    <text evidence="2">The sequence shown here is derived from an EMBL/GenBank/DDBJ whole genome shotgun (WGS) entry which is preliminary data.</text>
</comment>
<evidence type="ECO:0000313" key="3">
    <source>
        <dbReference type="Proteomes" id="UP001178507"/>
    </source>
</evidence>
<accession>A0AA36HT31</accession>
<dbReference type="Proteomes" id="UP001178507">
    <property type="component" value="Unassembled WGS sequence"/>
</dbReference>
<dbReference type="InterPro" id="IPR009030">
    <property type="entry name" value="Growth_fac_rcpt_cys_sf"/>
</dbReference>
<dbReference type="EMBL" id="CAUJNA010000280">
    <property type="protein sequence ID" value="CAJ1374828.1"/>
    <property type="molecule type" value="Genomic_DNA"/>
</dbReference>
<dbReference type="CDD" id="cd00185">
    <property type="entry name" value="TNFRSF"/>
    <property type="match status" value="1"/>
</dbReference>
<keyword evidence="1" id="KW-0472">Membrane</keyword>
<name>A0AA36HT31_9DINO</name>
<organism evidence="2 3">
    <name type="scientific">Effrenium voratum</name>
    <dbReference type="NCBI Taxonomy" id="2562239"/>
    <lineage>
        <taxon>Eukaryota</taxon>
        <taxon>Sar</taxon>
        <taxon>Alveolata</taxon>
        <taxon>Dinophyceae</taxon>
        <taxon>Suessiales</taxon>
        <taxon>Symbiodiniaceae</taxon>
        <taxon>Effrenium</taxon>
    </lineage>
</organism>
<feature type="transmembrane region" description="Helical" evidence="1">
    <location>
        <begin position="1176"/>
        <end position="1196"/>
    </location>
</feature>
<feature type="transmembrane region" description="Helical" evidence="1">
    <location>
        <begin position="664"/>
        <end position="688"/>
    </location>
</feature>
<sequence length="1353" mass="150759">MAASGWVSYTEMWCRLAPKGATPLAVHILGPNGGVELLEVPWVISYRSPTIDNFSQPTLQIKDGGQMYIIGTNFPDFQDDSGVLTYESGEDGARRLRELQGISTSEVCTNLVRVNETHLLCELKPRIDLTPARCRDVEIVVAWGSLKTHMQSVPLRLPEPLISEAHDVTPNQPWPVEVGEAILYRLEGLNFGNWENGKIQVMVGDRTCAVSGREDTNVLCTTAGPLRDDLQDLYPETPENNSFGDVEVVIPMPIWLTMGASATEASEDCEPLAANWSYQVRLKSCPAGQFRQSHRSDTCAECSPGHFSPVAGPFLSCLDCGEASYANLPGAFACLDCPAGRLTGKNATASALDCKCAPGRFLAQAPRRAELSVLEAVKRNAADFLGSYQLEPCESCPTGSTCAGALAPPVANPGWWMMSGDLPVRCTLGGCLGNNTCAPGYDARTRCETCTVTFYMDLMESACKQCEDWVAFFAIIYGCAAFVLLFGFVFPFISWKSRVALDPGRGVAPPKLCFGLCHCCLRRFAARRRLLRADYVDMSQYQDQLWKRTRRVLQKIRVLYHSPMRRLVEGAELQPLVNILLNNVQTFVLLANIGYRSWPAPTKFILDLGLLMVSNVESLRPACVAPIGADGRWYLLFSLPYLLYASCILFVLCRQRESSRRRRVMLMISGGFTLYLSPVFLLTAAAVFDCVDSGDGSRVLDLDRSIVCWGDGVWKQMFALADVLQFLLLALLLAFVGFSVYRSYMWYRVAEVGMQPPSAVFLTWWWLAGSRGISLKHRAAIQGYKVHLDLPSNLTQASEVSSLCDDLLLQNVGNLKSGIERLKDYLQGFRVDDVDALKRPRRRGQNVCEHCQGCGKSMHDKHQHQHQHVEVGCGFCGRGKEDPWQMRSSMRKAAYSRLSLRLEQLLLQLRTMSSFSETSASLNDLFAFMWELLVLVHKTSLGTVRLLVSQDARSGLQISLLLCVAYLGLALVVKPYRHDGLNWLEGYFAVMKVVLVFTMVQLDDYGENTIVTVFCMTLVALALASVLLMLPAWGFYALWRSAFTESFYVMVTEEVQGQNWRGPSSPREDKDADAEVAKSSDLANPVVTRVVRSSDELLAGEPLAAQWCFRCPQASEKSEYKDHFSEASAAQRVDLTLEQIEEHKLQGMSISVREPSLLLHLLNSYGNPAGRPRARLLLSAAIFAGFLGLQSSFLTIDSRPRETPVTPTPALRGPSFAQGPAAARDTAISWTTALPALLAVGAVVAMASRVTWGKLHAHTFGKHRLRKNKARRIQQIKNGTFDPEKVVQRGQPEPEHPWDTDNLLENPIYYSPDYVKEVMYQYWDEQNEAMRKKHKEYMGIKGNQRFFKNWTPA</sequence>
<evidence type="ECO:0008006" key="4">
    <source>
        <dbReference type="Google" id="ProtNLM"/>
    </source>
</evidence>
<dbReference type="SUPFAM" id="SSF57184">
    <property type="entry name" value="Growth factor receptor domain"/>
    <property type="match status" value="1"/>
</dbReference>
<dbReference type="SMART" id="SM01411">
    <property type="entry name" value="Ephrin_rec_like"/>
    <property type="match status" value="1"/>
</dbReference>
<feature type="transmembrane region" description="Helical" evidence="1">
    <location>
        <begin position="1008"/>
        <end position="1030"/>
    </location>
</feature>
<dbReference type="PANTHER" id="PTHR46967:SF2">
    <property type="entry name" value="SUSHI, VON WILLEBRAND FACTOR TYPE A, EGF AND PENTRAXIN DOMAIN-CONTAINING PROTEIN 1-LIKE"/>
    <property type="match status" value="1"/>
</dbReference>
<dbReference type="Gene3D" id="2.10.50.10">
    <property type="entry name" value="Tumor Necrosis Factor Receptor, subunit A, domain 2"/>
    <property type="match status" value="1"/>
</dbReference>
<feature type="transmembrane region" description="Helical" evidence="1">
    <location>
        <begin position="984"/>
        <end position="1002"/>
    </location>
</feature>
<gene>
    <name evidence="2" type="ORF">EVOR1521_LOCUS4273</name>
</gene>
<keyword evidence="1" id="KW-1133">Transmembrane helix</keyword>
<feature type="transmembrane region" description="Helical" evidence="1">
    <location>
        <begin position="1227"/>
        <end position="1247"/>
    </location>
</feature>
<keyword evidence="3" id="KW-1185">Reference proteome</keyword>
<evidence type="ECO:0000313" key="2">
    <source>
        <dbReference type="EMBL" id="CAJ1374828.1"/>
    </source>
</evidence>
<proteinExistence type="predicted"/>
<feature type="transmembrane region" description="Helical" evidence="1">
    <location>
        <begin position="954"/>
        <end position="972"/>
    </location>
</feature>
<evidence type="ECO:0000256" key="1">
    <source>
        <dbReference type="SAM" id="Phobius"/>
    </source>
</evidence>
<protein>
    <recommendedName>
        <fullName evidence="4">Tyrosine-protein kinase ephrin type A/B receptor-like domain-containing protein</fullName>
    </recommendedName>
</protein>
<reference evidence="2" key="1">
    <citation type="submission" date="2023-08" db="EMBL/GenBank/DDBJ databases">
        <authorList>
            <person name="Chen Y."/>
            <person name="Shah S."/>
            <person name="Dougan E. K."/>
            <person name="Thang M."/>
            <person name="Chan C."/>
        </authorList>
    </citation>
    <scope>NUCLEOTIDE SEQUENCE</scope>
</reference>
<keyword evidence="1" id="KW-0812">Transmembrane</keyword>